<sequence length="134" mass="16093">MLIQYLDKYEYDFVENVKTYETTKSRLNYSYRILRADLIFINNNIIVIPYNYHFGGLIKQYQPILQFRFNYENKKIEGIQFLMNVESIENINSNIILKSNKTNNFLNGNMEIKIDLSEKEINTETLIIDRNYIV</sequence>
<evidence type="ECO:0000313" key="2">
    <source>
        <dbReference type="Proteomes" id="UP001168642"/>
    </source>
</evidence>
<comment type="caution">
    <text evidence="1">The sequence shown here is derived from an EMBL/GenBank/DDBJ whole genome shotgun (WGS) entry which is preliminary data.</text>
</comment>
<accession>A0ABT8VVB8</accession>
<keyword evidence="2" id="KW-1185">Reference proteome</keyword>
<dbReference type="RefSeq" id="WP_302885223.1">
    <property type="nucleotide sequence ID" value="NZ_JAUMIT010000010.1"/>
</dbReference>
<proteinExistence type="predicted"/>
<name>A0ABT8VVB8_9FLAO</name>
<protein>
    <submittedName>
        <fullName evidence="1">Uncharacterized protein</fullName>
    </submittedName>
</protein>
<dbReference type="Proteomes" id="UP001168642">
    <property type="component" value="Unassembled WGS sequence"/>
</dbReference>
<reference evidence="1" key="1">
    <citation type="submission" date="2023-07" db="EMBL/GenBank/DDBJ databases">
        <title>Wenyingzhuangia sp. chi5 genome sequencing and assembly.</title>
        <authorList>
            <person name="Park S."/>
        </authorList>
    </citation>
    <scope>NUCLEOTIDE SEQUENCE</scope>
    <source>
        <strain evidence="1">Chi5</strain>
    </source>
</reference>
<gene>
    <name evidence="1" type="ORF">QVZ41_13790</name>
</gene>
<organism evidence="1 2">
    <name type="scientific">Wenyingzhuangia gilva</name>
    <dbReference type="NCBI Taxonomy" id="3057677"/>
    <lineage>
        <taxon>Bacteria</taxon>
        <taxon>Pseudomonadati</taxon>
        <taxon>Bacteroidota</taxon>
        <taxon>Flavobacteriia</taxon>
        <taxon>Flavobacteriales</taxon>
        <taxon>Flavobacteriaceae</taxon>
        <taxon>Wenyingzhuangia</taxon>
    </lineage>
</organism>
<evidence type="ECO:0000313" key="1">
    <source>
        <dbReference type="EMBL" id="MDO3695918.1"/>
    </source>
</evidence>
<dbReference type="EMBL" id="JAUMIT010000010">
    <property type="protein sequence ID" value="MDO3695918.1"/>
    <property type="molecule type" value="Genomic_DNA"/>
</dbReference>